<dbReference type="Proteomes" id="UP000593562">
    <property type="component" value="Unassembled WGS sequence"/>
</dbReference>
<keyword evidence="1" id="KW-0694">RNA-binding</keyword>
<proteinExistence type="inferred from homology"/>
<feature type="compositionally biased region" description="Polar residues" evidence="2">
    <location>
        <begin position="373"/>
        <end position="384"/>
    </location>
</feature>
<evidence type="ECO:0000313" key="4">
    <source>
        <dbReference type="EMBL" id="KAF5747343.1"/>
    </source>
</evidence>
<feature type="compositionally biased region" description="Polar residues" evidence="2">
    <location>
        <begin position="184"/>
        <end position="195"/>
    </location>
</feature>
<dbReference type="InterPro" id="IPR007275">
    <property type="entry name" value="YTH_domain"/>
</dbReference>
<feature type="region of interest" description="Disordered" evidence="2">
    <location>
        <begin position="348"/>
        <end position="390"/>
    </location>
</feature>
<feature type="region of interest" description="Disordered" evidence="2">
    <location>
        <begin position="184"/>
        <end position="207"/>
    </location>
</feature>
<feature type="region of interest" description="Disordered" evidence="2">
    <location>
        <begin position="592"/>
        <end position="645"/>
    </location>
</feature>
<dbReference type="GO" id="GO:0003729">
    <property type="term" value="F:mRNA binding"/>
    <property type="evidence" value="ECO:0007669"/>
    <property type="project" value="UniProtKB-UniRule"/>
</dbReference>
<dbReference type="GO" id="GO:0061157">
    <property type="term" value="P:mRNA destabilization"/>
    <property type="evidence" value="ECO:0007669"/>
    <property type="project" value="TreeGrafter"/>
</dbReference>
<reference evidence="4 5" key="1">
    <citation type="journal article" date="2020" name="Nat. Commun.">
        <title>Genome of Tripterygium wilfordii and identification of cytochrome P450 involved in triptolide biosynthesis.</title>
        <authorList>
            <person name="Tu L."/>
            <person name="Su P."/>
            <person name="Zhang Z."/>
            <person name="Gao L."/>
            <person name="Wang J."/>
            <person name="Hu T."/>
            <person name="Zhou J."/>
            <person name="Zhang Y."/>
            <person name="Zhao Y."/>
            <person name="Liu Y."/>
            <person name="Song Y."/>
            <person name="Tong Y."/>
            <person name="Lu Y."/>
            <person name="Yang J."/>
            <person name="Xu C."/>
            <person name="Jia M."/>
            <person name="Peters R.J."/>
            <person name="Huang L."/>
            <person name="Gao W."/>
        </authorList>
    </citation>
    <scope>NUCLEOTIDE SEQUENCE [LARGE SCALE GENOMIC DNA]</scope>
    <source>
        <strain evidence="5">cv. XIE 37</strain>
        <tissue evidence="4">Leaf</tissue>
    </source>
</reference>
<comment type="similarity">
    <text evidence="1">Belongs to the YTHDF family.</text>
</comment>
<dbReference type="OrthoDB" id="306690at2759"/>
<dbReference type="GO" id="GO:1990247">
    <property type="term" value="F:N6-methyladenosine-containing RNA reader activity"/>
    <property type="evidence" value="ECO:0007669"/>
    <property type="project" value="UniProtKB-UniRule"/>
</dbReference>
<evidence type="ECO:0000256" key="1">
    <source>
        <dbReference type="RuleBase" id="RU369095"/>
    </source>
</evidence>
<dbReference type="Gene3D" id="3.10.590.10">
    <property type="entry name" value="ph1033 like domains"/>
    <property type="match status" value="1"/>
</dbReference>
<feature type="domain" description="YTH" evidence="3">
    <location>
        <begin position="414"/>
        <end position="551"/>
    </location>
</feature>
<dbReference type="InParanoid" id="A0A7J7DM28"/>
<dbReference type="InterPro" id="IPR045168">
    <property type="entry name" value="YTH_prot"/>
</dbReference>
<accession>A0A7J7DM28</accession>
<name>A0A7J7DM28_TRIWF</name>
<keyword evidence="5" id="KW-1185">Reference proteome</keyword>
<dbReference type="Pfam" id="PF04146">
    <property type="entry name" value="YTH"/>
    <property type="match status" value="1"/>
</dbReference>
<evidence type="ECO:0000256" key="2">
    <source>
        <dbReference type="SAM" id="MobiDB-lite"/>
    </source>
</evidence>
<evidence type="ECO:0000259" key="3">
    <source>
        <dbReference type="PROSITE" id="PS50882"/>
    </source>
</evidence>
<comment type="caution">
    <text evidence="4">The sequence shown here is derived from an EMBL/GenBank/DDBJ whole genome shotgun (WGS) entry which is preliminary data.</text>
</comment>
<dbReference type="PROSITE" id="PS50882">
    <property type="entry name" value="YTH"/>
    <property type="match status" value="1"/>
</dbReference>
<dbReference type="PANTHER" id="PTHR12357:SF99">
    <property type="entry name" value="YTH DOMAIN-CONTAINING PROTEIN ECT2-RELATED"/>
    <property type="match status" value="1"/>
</dbReference>
<gene>
    <name evidence="4" type="ORF">HS088_TW05G00064</name>
</gene>
<dbReference type="CDD" id="cd21134">
    <property type="entry name" value="YTH"/>
    <property type="match status" value="1"/>
</dbReference>
<dbReference type="PANTHER" id="PTHR12357">
    <property type="entry name" value="YTH YT521-B HOMOLOGY DOMAIN-CONTAINING"/>
    <property type="match status" value="1"/>
</dbReference>
<dbReference type="EMBL" id="JAAARO010000005">
    <property type="protein sequence ID" value="KAF5747343.1"/>
    <property type="molecule type" value="Genomic_DNA"/>
</dbReference>
<sequence length="661" mass="71701">MATATPSADQTANLLQNLNLDSQTKTSEVSDATKKTSVYQYGSANLGNVTNGQLHQGVDPTMCYTPNGFAPTPYYYGSNEWDDYSRYANSEGMLMSSAVYGDGAPVMYHNGYAYPTYGPYSPAATPIPTMGNDGQIYGPQHYQYPSYFHATTTSGPMISSSVAPPQDAFSTSTVGDQKALSLETSKSNSNRTVNNGVAKANSGPVPFKPTHNNSLFTPSNVNGGTPASGFAGPRFGFDGSLTGSRVTSSFSKSKNSSFQRKQNYYPNSHYVGFHNPSPGMGSTDGFMNGMHPNGFYGHYGGAYRSGIGYGSTGYGSRANGRGWPAADGKYRPRGRGYGYGGYGNENVDDLNELNRGPRSKGPKNQRGFVPNTCADNVQNGPSDETSGEEKAMTSVCPGLEEFNKADLAEDYADAKFFIIKSYSEDDIHKSIKYNVWASTPNGNKKLEASYQEAQQLSGGCPVFLFFSVNTSGQFVGLAEMVGPVDFDKTLGYWQQDKWTGCFPVKWHIVKDVPNNLLKHIILENNENKPVTNSRDTQEVKLEHGLKMIKIFKGHSSKTSILDDFGFYEARQKIIQEKKEKQQQLQKLVWDGKPKEEKKEIANGSQQVSLEVASDLSKEPTSTQLPNSDHHENGLAAKGGDVAQGGKSVVSEKIANGLANGC</sequence>
<evidence type="ECO:0000313" key="5">
    <source>
        <dbReference type="Proteomes" id="UP000593562"/>
    </source>
</evidence>
<organism evidence="4 5">
    <name type="scientific">Tripterygium wilfordii</name>
    <name type="common">Thunder God vine</name>
    <dbReference type="NCBI Taxonomy" id="458696"/>
    <lineage>
        <taxon>Eukaryota</taxon>
        <taxon>Viridiplantae</taxon>
        <taxon>Streptophyta</taxon>
        <taxon>Embryophyta</taxon>
        <taxon>Tracheophyta</taxon>
        <taxon>Spermatophyta</taxon>
        <taxon>Magnoliopsida</taxon>
        <taxon>eudicotyledons</taxon>
        <taxon>Gunneridae</taxon>
        <taxon>Pentapetalae</taxon>
        <taxon>rosids</taxon>
        <taxon>fabids</taxon>
        <taxon>Celastrales</taxon>
        <taxon>Celastraceae</taxon>
        <taxon>Tripterygium</taxon>
    </lineage>
</organism>
<comment type="function">
    <text evidence="1">Specifically recognizes and binds N6-methyladenosine (m6A)-containing RNAs, and regulates mRNA stability. M6A is a modification present at internal sites of mRNAs and some non-coding RNAs and plays a role in mRNA stability and processing.</text>
</comment>
<protein>
    <recommendedName>
        <fullName evidence="1">YTH domain-containing family protein</fullName>
    </recommendedName>
</protein>
<dbReference type="GO" id="GO:0005737">
    <property type="term" value="C:cytoplasm"/>
    <property type="evidence" value="ECO:0007669"/>
    <property type="project" value="TreeGrafter"/>
</dbReference>
<dbReference type="AlphaFoldDB" id="A0A7J7DM28"/>